<keyword evidence="1" id="KW-0808">Transferase</keyword>
<dbReference type="Proteomes" id="UP000814128">
    <property type="component" value="Unassembled WGS sequence"/>
</dbReference>
<reference evidence="1" key="2">
    <citation type="journal article" date="2022" name="New Phytol.">
        <title>Evolutionary transition to the ectomycorrhizal habit in the genomes of a hyperdiverse lineage of mushroom-forming fungi.</title>
        <authorList>
            <person name="Looney B."/>
            <person name="Miyauchi S."/>
            <person name="Morin E."/>
            <person name="Drula E."/>
            <person name="Courty P.E."/>
            <person name="Kohler A."/>
            <person name="Kuo A."/>
            <person name="LaButti K."/>
            <person name="Pangilinan J."/>
            <person name="Lipzen A."/>
            <person name="Riley R."/>
            <person name="Andreopoulos W."/>
            <person name="He G."/>
            <person name="Johnson J."/>
            <person name="Nolan M."/>
            <person name="Tritt A."/>
            <person name="Barry K.W."/>
            <person name="Grigoriev I.V."/>
            <person name="Nagy L.G."/>
            <person name="Hibbett D."/>
            <person name="Henrissat B."/>
            <person name="Matheny P.B."/>
            <person name="Labbe J."/>
            <person name="Martin F.M."/>
        </authorList>
    </citation>
    <scope>NUCLEOTIDE SEQUENCE</scope>
    <source>
        <strain evidence="1">EC-137</strain>
    </source>
</reference>
<keyword evidence="1" id="KW-0489">Methyltransferase</keyword>
<comment type="caution">
    <text evidence="1">The sequence shown here is derived from an EMBL/GenBank/DDBJ whole genome shotgun (WGS) entry which is preliminary data.</text>
</comment>
<proteinExistence type="predicted"/>
<keyword evidence="2" id="KW-1185">Reference proteome</keyword>
<name>A0ACB8QK06_9AGAM</name>
<protein>
    <submittedName>
        <fullName evidence="1">S-adenosyl-L-methionine-dependent methyltransferase</fullName>
    </submittedName>
</protein>
<reference evidence="1" key="1">
    <citation type="submission" date="2021-02" db="EMBL/GenBank/DDBJ databases">
        <authorList>
            <consortium name="DOE Joint Genome Institute"/>
            <person name="Ahrendt S."/>
            <person name="Looney B.P."/>
            <person name="Miyauchi S."/>
            <person name="Morin E."/>
            <person name="Drula E."/>
            <person name="Courty P.E."/>
            <person name="Chicoki N."/>
            <person name="Fauchery L."/>
            <person name="Kohler A."/>
            <person name="Kuo A."/>
            <person name="Labutti K."/>
            <person name="Pangilinan J."/>
            <person name="Lipzen A."/>
            <person name="Riley R."/>
            <person name="Andreopoulos W."/>
            <person name="He G."/>
            <person name="Johnson J."/>
            <person name="Barry K.W."/>
            <person name="Grigoriev I.V."/>
            <person name="Nagy L."/>
            <person name="Hibbett D."/>
            <person name="Henrissat B."/>
            <person name="Matheny P.B."/>
            <person name="Labbe J."/>
            <person name="Martin F."/>
        </authorList>
    </citation>
    <scope>NUCLEOTIDE SEQUENCE</scope>
    <source>
        <strain evidence="1">EC-137</strain>
    </source>
</reference>
<evidence type="ECO:0000313" key="2">
    <source>
        <dbReference type="Proteomes" id="UP000814128"/>
    </source>
</evidence>
<organism evidence="1 2">
    <name type="scientific">Vararia minispora EC-137</name>
    <dbReference type="NCBI Taxonomy" id="1314806"/>
    <lineage>
        <taxon>Eukaryota</taxon>
        <taxon>Fungi</taxon>
        <taxon>Dikarya</taxon>
        <taxon>Basidiomycota</taxon>
        <taxon>Agaricomycotina</taxon>
        <taxon>Agaricomycetes</taxon>
        <taxon>Russulales</taxon>
        <taxon>Lachnocladiaceae</taxon>
        <taxon>Vararia</taxon>
    </lineage>
</organism>
<gene>
    <name evidence="1" type="ORF">K488DRAFT_86062</name>
</gene>
<sequence length="1028" mass="115423">MLLAAATYAITEPKASFDGFLAFLKSDGVALEDCFSVTPVLGRVLRPSDYAEGSGHWSRFLSTLDELCKSVPIRRTQLVRHLLPSQCLAVETKTDPRPRVAPKSRRSRNREKAALSGRPQEVFVTAVVNHIGAQVFARGQLTSHEDTSADDRSVVEFSDDPVQRHESNPESMSWGSPAGVDGYFSSVSVDGVDYKLGDWVIVYVDYDAKENQKYADERRYTTNEHGHKHWFARIQYFFEQHGQKVFHGQWLTHGSKTVLQELSHPNGLFYLKSCDTIPVASILQMCHVKLVDIEPSEDEMIGDHFFQWDLTYDENDGSFTQLSKDLIAKACSKCKPHKRCVVCGLRALDEDMAEPQSLPGGFAYEGITYHLHDFIYLFAADNEPLQLGQITSISPSDFGSYEIDVRFCKHHGRRDVQTFGSFTDPRHDERLIFFTCEEKENVEHSRLAGKFFVKHKDDVDDGWFDNLDHFVMSHQETESGAVGSLTRLRRRDLQLALLRQFGPLRGLELFAGVGGLSEGLRQSGIVDTRWAVEFSPSCAKTLKTNHPEVVVFNQDCNVLLKNAVDAHTAQVTGRKQPKPVRSLYGNSGLGPMPKKGEVDIIFGGPPCQGFSMMNHHKKKDDVRTTLPGTMLSYVEFYRPSFVLIENVRGMLHHKLLVQDSQSGMSETGKIIEMGMIKFIQRVLISLGLVIYQVHMKVLQAAQYGVPQTRPRVIFWAAQRGIPLPSFPVPTHYYKKRTQTFKLATGKDTRGVSRGVGCYLTEDMRREAEWRAQDAAPHPKVTIMDAISDLPKFHWQNPHREIKQPTSAQRREMKAIREAGIPIVDAVSDGLLGDRYVGFKSVTPYAAAPQTGYQYCIRQSVGKGKGVTLHYSSPYTARTIERVVNIPLRPRANWEDLPKGLPVRLVDSNGGKAKRAKPSTGVLTRLSSDDVFQTAMVTLHPSAKASYALHPTQHRVFTVREGARAQGLPDNWQLCSINIDPRKIIADQLRQIGNAVPVPLALALGRELGSAVSEWYKRRAEPRDQSPEV</sequence>
<evidence type="ECO:0000313" key="1">
    <source>
        <dbReference type="EMBL" id="KAI0032194.1"/>
    </source>
</evidence>
<accession>A0ACB8QK06</accession>
<dbReference type="EMBL" id="MU273553">
    <property type="protein sequence ID" value="KAI0032194.1"/>
    <property type="molecule type" value="Genomic_DNA"/>
</dbReference>